<organism evidence="1">
    <name type="scientific">Brassica cretica</name>
    <name type="common">Mustard</name>
    <dbReference type="NCBI Taxonomy" id="69181"/>
    <lineage>
        <taxon>Eukaryota</taxon>
        <taxon>Viridiplantae</taxon>
        <taxon>Streptophyta</taxon>
        <taxon>Embryophyta</taxon>
        <taxon>Tracheophyta</taxon>
        <taxon>Spermatophyta</taxon>
        <taxon>Magnoliopsida</taxon>
        <taxon>eudicotyledons</taxon>
        <taxon>Gunneridae</taxon>
        <taxon>Pentapetalae</taxon>
        <taxon>rosids</taxon>
        <taxon>malvids</taxon>
        <taxon>Brassicales</taxon>
        <taxon>Brassicaceae</taxon>
        <taxon>Brassiceae</taxon>
        <taxon>Brassica</taxon>
    </lineage>
</organism>
<name>A0A8S9FGC3_BRACR</name>
<dbReference type="EMBL" id="QGKY02002305">
    <property type="protein sequence ID" value="KAF2531929.1"/>
    <property type="molecule type" value="Genomic_DNA"/>
</dbReference>
<protein>
    <submittedName>
        <fullName evidence="1">Uncharacterized protein</fullName>
    </submittedName>
</protein>
<sequence length="168" mass="18304">MGSSPSSEGVLIGSGGYFEDFQCHRFEVNQYLVAEVMPVLLKSGLSASREETVEKRNLVSDNTVHYGTVHSNIIHHGTVHLNTIHPASIDTVLPPSIDTVHPASIDTVYHASIDTVHPASTNTVHPDTVHPVKNDTNCGETEKNEVLILEVNENGMLKDEEGRTRNSA</sequence>
<reference evidence="1" key="1">
    <citation type="submission" date="2019-12" db="EMBL/GenBank/DDBJ databases">
        <title>Genome sequencing and annotation of Brassica cretica.</title>
        <authorList>
            <person name="Studholme D.J."/>
            <person name="Sarris P.F."/>
        </authorList>
    </citation>
    <scope>NUCLEOTIDE SEQUENCE</scope>
    <source>
        <strain evidence="1">PFS-102/07</strain>
        <tissue evidence="1">Leaf</tissue>
    </source>
</reference>
<evidence type="ECO:0000313" key="1">
    <source>
        <dbReference type="EMBL" id="KAF2531929.1"/>
    </source>
</evidence>
<proteinExistence type="predicted"/>
<comment type="caution">
    <text evidence="1">The sequence shown here is derived from an EMBL/GenBank/DDBJ whole genome shotgun (WGS) entry which is preliminary data.</text>
</comment>
<gene>
    <name evidence="1" type="ORF">F2Q70_00030055</name>
</gene>
<accession>A0A8S9FGC3</accession>
<dbReference type="AlphaFoldDB" id="A0A8S9FGC3"/>